<reference evidence="1" key="1">
    <citation type="journal article" date="2021" name="Proc. Natl. Acad. Sci. U.S.A.">
        <title>A Catalog of Tens of Thousands of Viruses from Human Metagenomes Reveals Hidden Associations with Chronic Diseases.</title>
        <authorList>
            <person name="Tisza M.J."/>
            <person name="Buck C.B."/>
        </authorList>
    </citation>
    <scope>NUCLEOTIDE SEQUENCE</scope>
    <source>
        <strain evidence="1">Ctcfw7</strain>
    </source>
</reference>
<proteinExistence type="predicted"/>
<accession>A0A8S5MG62</accession>
<dbReference type="EMBL" id="BK014898">
    <property type="protein sequence ID" value="DAD81238.1"/>
    <property type="molecule type" value="Genomic_DNA"/>
</dbReference>
<name>A0A8S5MG62_9CAUD</name>
<protein>
    <submittedName>
        <fullName evidence="1">Helix-turn-helix domain protein</fullName>
    </submittedName>
</protein>
<evidence type="ECO:0000313" key="1">
    <source>
        <dbReference type="EMBL" id="DAD81238.1"/>
    </source>
</evidence>
<organism evidence="1">
    <name type="scientific">Siphoviridae sp. ctcfw7</name>
    <dbReference type="NCBI Taxonomy" id="2826394"/>
    <lineage>
        <taxon>Viruses</taxon>
        <taxon>Duplodnaviria</taxon>
        <taxon>Heunggongvirae</taxon>
        <taxon>Uroviricota</taxon>
        <taxon>Caudoviricetes</taxon>
    </lineage>
</organism>
<sequence>MTHLNDTMTTNQLTTHRKHSPLTKEERIMIATLKSQGLSNCAIGRQLGSIIKQLIIISNVRQFVSSVAKCPTVKSMIIHTIFIVMKLGKLPI</sequence>